<accession>A0A0K1NMP9</accession>
<evidence type="ECO:0000256" key="1">
    <source>
        <dbReference type="SAM" id="MobiDB-lite"/>
    </source>
</evidence>
<dbReference type="Proteomes" id="UP000060345">
    <property type="component" value="Chromosome 2"/>
</dbReference>
<reference evidence="2 3" key="1">
    <citation type="submission" date="2015-07" db="EMBL/GenBank/DDBJ databases">
        <authorList>
            <person name="Noorani M."/>
        </authorList>
    </citation>
    <scope>NUCLEOTIDE SEQUENCE [LARGE SCALE GENOMIC DNA]</scope>
    <source>
        <strain evidence="2 3">W1435</strain>
    </source>
</reference>
<gene>
    <name evidence="2" type="ORF">ADJ77_11385</name>
</gene>
<dbReference type="EMBL" id="CP012075">
    <property type="protein sequence ID" value="AKU70362.1"/>
    <property type="molecule type" value="Genomic_DNA"/>
</dbReference>
<dbReference type="AlphaFoldDB" id="A0A0K1NMP9"/>
<evidence type="ECO:0000313" key="3">
    <source>
        <dbReference type="Proteomes" id="UP000060345"/>
    </source>
</evidence>
<dbReference type="KEGG" id="pfus:ADJ77_11385"/>
<feature type="compositionally biased region" description="Polar residues" evidence="1">
    <location>
        <begin position="51"/>
        <end position="74"/>
    </location>
</feature>
<evidence type="ECO:0000313" key="2">
    <source>
        <dbReference type="EMBL" id="AKU70362.1"/>
    </source>
</evidence>
<proteinExistence type="predicted"/>
<protein>
    <submittedName>
        <fullName evidence="2">Uncharacterized protein</fullName>
    </submittedName>
</protein>
<sequence length="74" mass="8481">MSLPDEPMGNREEKKETRTELVRVLKHSQECVEIVPGDKAQERTRHASVNKVRQWTHTSRSPAFTQPQGQLPTS</sequence>
<name>A0A0K1NMP9_9BACT</name>
<organism evidence="2 3">
    <name type="scientific">Prevotella fusca JCM 17724</name>
    <dbReference type="NCBI Taxonomy" id="1236517"/>
    <lineage>
        <taxon>Bacteria</taxon>
        <taxon>Pseudomonadati</taxon>
        <taxon>Bacteroidota</taxon>
        <taxon>Bacteroidia</taxon>
        <taxon>Bacteroidales</taxon>
        <taxon>Prevotellaceae</taxon>
        <taxon>Prevotella</taxon>
    </lineage>
</organism>
<feature type="region of interest" description="Disordered" evidence="1">
    <location>
        <begin position="38"/>
        <end position="74"/>
    </location>
</feature>